<dbReference type="SMART" id="SM00563">
    <property type="entry name" value="PlsC"/>
    <property type="match status" value="1"/>
</dbReference>
<reference evidence="15" key="1">
    <citation type="submission" date="2021-01" db="EMBL/GenBank/DDBJ databases">
        <authorList>
            <person name="Eckstrom K.M.E."/>
        </authorList>
    </citation>
    <scope>NUCLEOTIDE SEQUENCE</scope>
    <source>
        <strain evidence="15">UVCC 0001</strain>
    </source>
</reference>
<dbReference type="AlphaFoldDB" id="A0AAD9IF41"/>
<keyword evidence="11" id="KW-1208">Phospholipid metabolism</keyword>
<evidence type="ECO:0000256" key="3">
    <source>
        <dbReference type="ARBA" id="ARBA00008655"/>
    </source>
</evidence>
<evidence type="ECO:0000256" key="6">
    <source>
        <dbReference type="ARBA" id="ARBA00022692"/>
    </source>
</evidence>
<comment type="similarity">
    <text evidence="3">Belongs to the 1-acyl-sn-glycerol-3-phosphate acyltransferase family.</text>
</comment>
<dbReference type="GO" id="GO:0071618">
    <property type="term" value="F:lysophosphatidylethanolamine acyltransferase activity"/>
    <property type="evidence" value="ECO:0007669"/>
    <property type="project" value="TreeGrafter"/>
</dbReference>
<keyword evidence="6 13" id="KW-0812">Transmembrane</keyword>
<organism evidence="15 16">
    <name type="scientific">Prototheca wickerhamii</name>
    <dbReference type="NCBI Taxonomy" id="3111"/>
    <lineage>
        <taxon>Eukaryota</taxon>
        <taxon>Viridiplantae</taxon>
        <taxon>Chlorophyta</taxon>
        <taxon>core chlorophytes</taxon>
        <taxon>Trebouxiophyceae</taxon>
        <taxon>Chlorellales</taxon>
        <taxon>Chlorellaceae</taxon>
        <taxon>Prototheca</taxon>
    </lineage>
</organism>
<dbReference type="InterPro" id="IPR045252">
    <property type="entry name" value="LPCAT1-like"/>
</dbReference>
<evidence type="ECO:0000256" key="7">
    <source>
        <dbReference type="ARBA" id="ARBA00022989"/>
    </source>
</evidence>
<keyword evidence="7 13" id="KW-1133">Transmembrane helix</keyword>
<comment type="subcellular location">
    <subcellularLocation>
        <location evidence="1">Membrane</location>
    </subcellularLocation>
</comment>
<evidence type="ECO:0000256" key="1">
    <source>
        <dbReference type="ARBA" id="ARBA00004370"/>
    </source>
</evidence>
<keyword evidence="5" id="KW-0808">Transferase</keyword>
<evidence type="ECO:0000259" key="14">
    <source>
        <dbReference type="SMART" id="SM00563"/>
    </source>
</evidence>
<evidence type="ECO:0000256" key="10">
    <source>
        <dbReference type="ARBA" id="ARBA00023209"/>
    </source>
</evidence>
<dbReference type="SUPFAM" id="SSF69593">
    <property type="entry name" value="Glycerol-3-phosphate (1)-acyltransferase"/>
    <property type="match status" value="1"/>
</dbReference>
<evidence type="ECO:0000256" key="12">
    <source>
        <dbReference type="ARBA" id="ARBA00023315"/>
    </source>
</evidence>
<feature type="domain" description="Phospholipid/glycerol acyltransferase" evidence="14">
    <location>
        <begin position="65"/>
        <end position="184"/>
    </location>
</feature>
<evidence type="ECO:0000256" key="11">
    <source>
        <dbReference type="ARBA" id="ARBA00023264"/>
    </source>
</evidence>
<keyword evidence="10" id="KW-0594">Phospholipid biosynthesis</keyword>
<dbReference type="PANTHER" id="PTHR23063:SF54">
    <property type="entry name" value="LYSOPHOSPHOLIPID ACYLTRANSFERASE LPEAT1"/>
    <property type="match status" value="1"/>
</dbReference>
<evidence type="ECO:0000313" key="15">
    <source>
        <dbReference type="EMBL" id="KAK2077226.1"/>
    </source>
</evidence>
<evidence type="ECO:0000256" key="13">
    <source>
        <dbReference type="SAM" id="Phobius"/>
    </source>
</evidence>
<keyword evidence="4" id="KW-0444">Lipid biosynthesis</keyword>
<keyword evidence="12" id="KW-0012">Acyltransferase</keyword>
<dbReference type="EMBL" id="JASFZW010000007">
    <property type="protein sequence ID" value="KAK2077226.1"/>
    <property type="molecule type" value="Genomic_DNA"/>
</dbReference>
<evidence type="ECO:0000256" key="9">
    <source>
        <dbReference type="ARBA" id="ARBA00023136"/>
    </source>
</evidence>
<sequence>MAPQPTMVKVVLAIEALVLLPLRAVSVLLLVVLYWLICNASVALPPKYCAAVTVTAGRLVCRWALFCFGFHYINYLDILLHMSDSFPAFVARKSTAKLPFIGIISQIMSCLYVDRDRSGPNHVGVADLVKQRMQDEAEGKTPPEYRPLLLFPEGTTSNGDYLLPFKTGAFLAGVPVQPVVLHYHRGTLWPTWETIPAKWHIFLMLCHPRHKVTVMKLPVYVPNEEEKADPKLYAQNVRKAMMEVAGTKDTTAVFEDKMRYLNALKRKYGKPVPKKIE</sequence>
<comment type="caution">
    <text evidence="15">The sequence shown here is derived from an EMBL/GenBank/DDBJ whole genome shotgun (WGS) entry which is preliminary data.</text>
</comment>
<dbReference type="GO" id="GO:0016020">
    <property type="term" value="C:membrane"/>
    <property type="evidence" value="ECO:0007669"/>
    <property type="project" value="UniProtKB-SubCell"/>
</dbReference>
<dbReference type="GO" id="GO:0008654">
    <property type="term" value="P:phospholipid biosynthetic process"/>
    <property type="evidence" value="ECO:0007669"/>
    <property type="project" value="UniProtKB-KW"/>
</dbReference>
<comment type="pathway">
    <text evidence="2">Lipid metabolism.</text>
</comment>
<keyword evidence="9 13" id="KW-0472">Membrane</keyword>
<evidence type="ECO:0000313" key="16">
    <source>
        <dbReference type="Proteomes" id="UP001255856"/>
    </source>
</evidence>
<gene>
    <name evidence="15" type="ORF">QBZ16_004860</name>
</gene>
<name>A0AAD9IF41_PROWI</name>
<protein>
    <recommendedName>
        <fullName evidence="14">Phospholipid/glycerol acyltransferase domain-containing protein</fullName>
    </recommendedName>
</protein>
<dbReference type="Pfam" id="PF01553">
    <property type="entry name" value="Acyltransferase"/>
    <property type="match status" value="1"/>
</dbReference>
<keyword evidence="16" id="KW-1185">Reference proteome</keyword>
<feature type="transmembrane region" description="Helical" evidence="13">
    <location>
        <begin position="12"/>
        <end position="37"/>
    </location>
</feature>
<keyword evidence="8" id="KW-0443">Lipid metabolism</keyword>
<accession>A0AAD9IF41</accession>
<evidence type="ECO:0000256" key="5">
    <source>
        <dbReference type="ARBA" id="ARBA00022679"/>
    </source>
</evidence>
<dbReference type="GO" id="GO:0008374">
    <property type="term" value="F:O-acyltransferase activity"/>
    <property type="evidence" value="ECO:0007669"/>
    <property type="project" value="InterPro"/>
</dbReference>
<dbReference type="CDD" id="cd07991">
    <property type="entry name" value="LPLAT_LPCAT1-like"/>
    <property type="match status" value="1"/>
</dbReference>
<evidence type="ECO:0000256" key="4">
    <source>
        <dbReference type="ARBA" id="ARBA00022516"/>
    </source>
</evidence>
<dbReference type="GO" id="GO:0005783">
    <property type="term" value="C:endoplasmic reticulum"/>
    <property type="evidence" value="ECO:0007669"/>
    <property type="project" value="TreeGrafter"/>
</dbReference>
<dbReference type="PANTHER" id="PTHR23063">
    <property type="entry name" value="PHOSPHOLIPID ACYLTRANSFERASE"/>
    <property type="match status" value="1"/>
</dbReference>
<proteinExistence type="inferred from homology"/>
<dbReference type="Proteomes" id="UP001255856">
    <property type="component" value="Unassembled WGS sequence"/>
</dbReference>
<evidence type="ECO:0000256" key="8">
    <source>
        <dbReference type="ARBA" id="ARBA00023098"/>
    </source>
</evidence>
<dbReference type="InterPro" id="IPR002123">
    <property type="entry name" value="Plipid/glycerol_acylTrfase"/>
</dbReference>
<evidence type="ECO:0000256" key="2">
    <source>
        <dbReference type="ARBA" id="ARBA00005189"/>
    </source>
</evidence>